<keyword evidence="2 5" id="KW-0227">DNA damage</keyword>
<accession>A0A2S0N849</accession>
<name>A0A2S0N849_9HYPH</name>
<keyword evidence="4 5" id="KW-0234">DNA repair</keyword>
<dbReference type="CDD" id="cd00540">
    <property type="entry name" value="AAG"/>
    <property type="match status" value="1"/>
</dbReference>
<dbReference type="NCBIfam" id="TIGR00567">
    <property type="entry name" value="3mg"/>
    <property type="match status" value="1"/>
</dbReference>
<evidence type="ECO:0000256" key="1">
    <source>
        <dbReference type="ARBA" id="ARBA00009232"/>
    </source>
</evidence>
<organism evidence="6 7">
    <name type="scientific">Phreatobacter cathodiphilus</name>
    <dbReference type="NCBI Taxonomy" id="1868589"/>
    <lineage>
        <taxon>Bacteria</taxon>
        <taxon>Pseudomonadati</taxon>
        <taxon>Pseudomonadota</taxon>
        <taxon>Alphaproteobacteria</taxon>
        <taxon>Hyphomicrobiales</taxon>
        <taxon>Phreatobacteraceae</taxon>
        <taxon>Phreatobacter</taxon>
    </lineage>
</organism>
<sequence>MDLLDRLRDGSLADPVALASALIGWHFTVDGVGGTIAETEAYSRDDAASHSFRGPRTANAAMFGPPGTIYVYRSYGLHWCLNIVSAPGAAVLLRALVPTDGLDVMAARRGEGPSERLCAGPGRLARALGVTGAHDGLSVFEAPFSLLPLLDAPTVVSGPRIGISRETDRPWRFGLSGNRSLSRPFPPSGL</sequence>
<dbReference type="EMBL" id="CP027668">
    <property type="protein sequence ID" value="AVO44111.1"/>
    <property type="molecule type" value="Genomic_DNA"/>
</dbReference>
<gene>
    <name evidence="6" type="ORF">C6569_02995</name>
</gene>
<proteinExistence type="inferred from homology"/>
<evidence type="ECO:0000256" key="2">
    <source>
        <dbReference type="ARBA" id="ARBA00022763"/>
    </source>
</evidence>
<evidence type="ECO:0000256" key="5">
    <source>
        <dbReference type="HAMAP-Rule" id="MF_00527"/>
    </source>
</evidence>
<dbReference type="OrthoDB" id="9794313at2"/>
<dbReference type="SUPFAM" id="SSF50486">
    <property type="entry name" value="FMT C-terminal domain-like"/>
    <property type="match status" value="1"/>
</dbReference>
<dbReference type="Pfam" id="PF02245">
    <property type="entry name" value="Pur_DNA_glyco"/>
    <property type="match status" value="1"/>
</dbReference>
<dbReference type="InterPro" id="IPR011034">
    <property type="entry name" value="Formyl_transferase-like_C_sf"/>
</dbReference>
<dbReference type="GO" id="GO:0006284">
    <property type="term" value="P:base-excision repair"/>
    <property type="evidence" value="ECO:0007669"/>
    <property type="project" value="InterPro"/>
</dbReference>
<keyword evidence="3 5" id="KW-0378">Hydrolase</keyword>
<evidence type="ECO:0000313" key="6">
    <source>
        <dbReference type="EMBL" id="AVO44111.1"/>
    </source>
</evidence>
<reference evidence="6 7" key="1">
    <citation type="submission" date="2018-03" db="EMBL/GenBank/DDBJ databases">
        <title>Genome sequencing of Phreatobacter sp.</title>
        <authorList>
            <person name="Kim S.-J."/>
            <person name="Heo J."/>
            <person name="Kwon S.-W."/>
        </authorList>
    </citation>
    <scope>NUCLEOTIDE SEQUENCE [LARGE SCALE GENOMIC DNA]</scope>
    <source>
        <strain evidence="6 7">S-12</strain>
    </source>
</reference>
<dbReference type="KEGG" id="phr:C6569_02995"/>
<dbReference type="InterPro" id="IPR036995">
    <property type="entry name" value="MPG_sf"/>
</dbReference>
<dbReference type="GO" id="GO:0003677">
    <property type="term" value="F:DNA binding"/>
    <property type="evidence" value="ECO:0007669"/>
    <property type="project" value="InterPro"/>
</dbReference>
<dbReference type="Proteomes" id="UP000237889">
    <property type="component" value="Chromosome"/>
</dbReference>
<dbReference type="PANTHER" id="PTHR10429:SF0">
    <property type="entry name" value="DNA-3-METHYLADENINE GLYCOSYLASE"/>
    <property type="match status" value="1"/>
</dbReference>
<dbReference type="AlphaFoldDB" id="A0A2S0N849"/>
<dbReference type="PANTHER" id="PTHR10429">
    <property type="entry name" value="DNA-3-METHYLADENINE GLYCOSYLASE"/>
    <property type="match status" value="1"/>
</dbReference>
<dbReference type="NCBIfam" id="NF002003">
    <property type="entry name" value="PRK00802.1-3"/>
    <property type="match status" value="1"/>
</dbReference>
<evidence type="ECO:0000256" key="3">
    <source>
        <dbReference type="ARBA" id="ARBA00022801"/>
    </source>
</evidence>
<dbReference type="EC" id="3.2.2.-" evidence="5"/>
<dbReference type="GO" id="GO:0003905">
    <property type="term" value="F:alkylbase DNA N-glycosylase activity"/>
    <property type="evidence" value="ECO:0007669"/>
    <property type="project" value="InterPro"/>
</dbReference>
<dbReference type="InterPro" id="IPR003180">
    <property type="entry name" value="MPG"/>
</dbReference>
<evidence type="ECO:0000256" key="4">
    <source>
        <dbReference type="ARBA" id="ARBA00023204"/>
    </source>
</evidence>
<keyword evidence="7" id="KW-1185">Reference proteome</keyword>
<dbReference type="Gene3D" id="3.10.300.10">
    <property type="entry name" value="Methylpurine-DNA glycosylase (MPG)"/>
    <property type="match status" value="1"/>
</dbReference>
<dbReference type="HAMAP" id="MF_00527">
    <property type="entry name" value="3MGH"/>
    <property type="match status" value="1"/>
</dbReference>
<comment type="similarity">
    <text evidence="1 5">Belongs to the DNA glycosylase MPG family.</text>
</comment>
<dbReference type="RefSeq" id="WP_106747441.1">
    <property type="nucleotide sequence ID" value="NZ_CP027668.1"/>
</dbReference>
<evidence type="ECO:0000313" key="7">
    <source>
        <dbReference type="Proteomes" id="UP000237889"/>
    </source>
</evidence>
<protein>
    <recommendedName>
        <fullName evidence="5">Putative 3-methyladenine DNA glycosylase</fullName>
        <ecNumber evidence="5">3.2.2.-</ecNumber>
    </recommendedName>
</protein>